<accession>A0AA38VXZ4</accession>
<evidence type="ECO:0000313" key="3">
    <source>
        <dbReference type="EMBL" id="KAJ9542152.1"/>
    </source>
</evidence>
<dbReference type="InterPro" id="IPR015915">
    <property type="entry name" value="Kelch-typ_b-propeller"/>
</dbReference>
<dbReference type="PANTHER" id="PTHR31672:SF13">
    <property type="entry name" value="F-BOX PROTEIN CPR30-LIKE"/>
    <property type="match status" value="1"/>
</dbReference>
<dbReference type="Gene3D" id="1.20.1280.50">
    <property type="match status" value="1"/>
</dbReference>
<dbReference type="InterPro" id="IPR036047">
    <property type="entry name" value="F-box-like_dom_sf"/>
</dbReference>
<dbReference type="SUPFAM" id="SSF50965">
    <property type="entry name" value="Galactose oxidase, central domain"/>
    <property type="match status" value="1"/>
</dbReference>
<dbReference type="Gene3D" id="2.120.10.80">
    <property type="entry name" value="Kelch-type beta propeller"/>
    <property type="match status" value="1"/>
</dbReference>
<dbReference type="Pfam" id="PF00646">
    <property type="entry name" value="F-box"/>
    <property type="match status" value="1"/>
</dbReference>
<evidence type="ECO:0008006" key="5">
    <source>
        <dbReference type="Google" id="ProtNLM"/>
    </source>
</evidence>
<dbReference type="PANTHER" id="PTHR31672">
    <property type="entry name" value="BNACNNG10540D PROTEIN"/>
    <property type="match status" value="1"/>
</dbReference>
<dbReference type="InterPro" id="IPR050796">
    <property type="entry name" value="SCF_F-box_component"/>
</dbReference>
<proteinExistence type="predicted"/>
<dbReference type="AlphaFoldDB" id="A0AA38VXZ4"/>
<reference evidence="3" key="1">
    <citation type="submission" date="2023-03" db="EMBL/GenBank/DDBJ databases">
        <title>Chromosome-scale reference genome and RAD-based genetic map of yellow starthistle (Centaurea solstitialis) reveal putative structural variation and QTLs associated with invader traits.</title>
        <authorList>
            <person name="Reatini B."/>
            <person name="Cang F.A."/>
            <person name="Jiang Q."/>
            <person name="Mckibben M.T.W."/>
            <person name="Barker M.S."/>
            <person name="Rieseberg L.H."/>
            <person name="Dlugosch K.M."/>
        </authorList>
    </citation>
    <scope>NUCLEOTIDE SEQUENCE</scope>
    <source>
        <strain evidence="3">CAN-66</strain>
        <tissue evidence="3">Leaf</tissue>
    </source>
</reference>
<organism evidence="3 4">
    <name type="scientific">Centaurea solstitialis</name>
    <name type="common">yellow star-thistle</name>
    <dbReference type="NCBI Taxonomy" id="347529"/>
    <lineage>
        <taxon>Eukaryota</taxon>
        <taxon>Viridiplantae</taxon>
        <taxon>Streptophyta</taxon>
        <taxon>Embryophyta</taxon>
        <taxon>Tracheophyta</taxon>
        <taxon>Spermatophyta</taxon>
        <taxon>Magnoliopsida</taxon>
        <taxon>eudicotyledons</taxon>
        <taxon>Gunneridae</taxon>
        <taxon>Pentapetalae</taxon>
        <taxon>asterids</taxon>
        <taxon>campanulids</taxon>
        <taxon>Asterales</taxon>
        <taxon>Asteraceae</taxon>
        <taxon>Carduoideae</taxon>
        <taxon>Cardueae</taxon>
        <taxon>Centaureinae</taxon>
        <taxon>Centaurea</taxon>
    </lineage>
</organism>
<evidence type="ECO:0000259" key="1">
    <source>
        <dbReference type="Pfam" id="PF00646"/>
    </source>
</evidence>
<feature type="domain" description="F-box associated beta-propeller type 1" evidence="2">
    <location>
        <begin position="184"/>
        <end position="355"/>
    </location>
</feature>
<dbReference type="EMBL" id="JARYMX010000007">
    <property type="protein sequence ID" value="KAJ9542152.1"/>
    <property type="molecule type" value="Genomic_DNA"/>
</dbReference>
<dbReference type="Pfam" id="PF07734">
    <property type="entry name" value="FBA_1"/>
    <property type="match status" value="1"/>
</dbReference>
<evidence type="ECO:0000313" key="4">
    <source>
        <dbReference type="Proteomes" id="UP001172457"/>
    </source>
</evidence>
<keyword evidence="4" id="KW-1185">Reference proteome</keyword>
<dbReference type="NCBIfam" id="TIGR01640">
    <property type="entry name" value="F_box_assoc_1"/>
    <property type="match status" value="1"/>
</dbReference>
<dbReference type="InterPro" id="IPR011043">
    <property type="entry name" value="Gal_Oxase/kelch_b-propeller"/>
</dbReference>
<protein>
    <recommendedName>
        <fullName evidence="5">F-box domain-containing protein</fullName>
    </recommendedName>
</protein>
<dbReference type="InterPro" id="IPR006527">
    <property type="entry name" value="F-box-assoc_dom_typ1"/>
</dbReference>
<dbReference type="Proteomes" id="UP001172457">
    <property type="component" value="Chromosome 7"/>
</dbReference>
<evidence type="ECO:0000259" key="2">
    <source>
        <dbReference type="Pfam" id="PF07734"/>
    </source>
</evidence>
<dbReference type="InterPro" id="IPR001810">
    <property type="entry name" value="F-box_dom"/>
</dbReference>
<sequence>MGCASCRAWARLWAGNGFPWSRGLVRCPNGSRIPLRLRSGVCLSAVQKKTSFNPRILLMTTMENIVPNDTLFYHILPSLPAKSLGRFKCVCKQWRSFLATPMFTKMHLHHVNTQNHHKQLIVSTIKLCKYFRTIDCETPEVGLSAYCSLPFEANHNQMKIISSLNGLVCIQIDSFDPRISMDRYLNLILWNPLTGDYKRLPKDNSYVNDFRIPARGYGLYYSCCDDDYKLLRLTIYKNVFIYSLKSDTWRKVEPRRCPLSLYWMSSCLLNENLYFLELSINNMNVRSYSIIRFDTNTEKFTEIAAPSLQHVDICCFSLTVLSGCVYLCASSKVSSWDKLALWKMDGDREWTKVVSCCGRLSKRGFYQPLHVMKNGNWLVGSRRKGCFYEVNLEMKTTKEVCAYTPTPTDGPMDVLGGGKFVETIVSLN</sequence>
<gene>
    <name evidence="3" type="ORF">OSB04_028658</name>
</gene>
<dbReference type="SUPFAM" id="SSF81383">
    <property type="entry name" value="F-box domain"/>
    <property type="match status" value="1"/>
</dbReference>
<comment type="caution">
    <text evidence="3">The sequence shown here is derived from an EMBL/GenBank/DDBJ whole genome shotgun (WGS) entry which is preliminary data.</text>
</comment>
<dbReference type="InterPro" id="IPR017451">
    <property type="entry name" value="F-box-assoc_interact_dom"/>
</dbReference>
<name>A0AA38VXZ4_9ASTR</name>
<feature type="domain" description="F-box" evidence="1">
    <location>
        <begin position="75"/>
        <end position="104"/>
    </location>
</feature>